<keyword evidence="3" id="KW-1185">Reference proteome</keyword>
<evidence type="ECO:0000259" key="1">
    <source>
        <dbReference type="PROSITE" id="PS50042"/>
    </source>
</evidence>
<name>A0ABW0ZTZ7_9ACTN</name>
<dbReference type="RefSeq" id="WP_378281481.1">
    <property type="nucleotide sequence ID" value="NZ_JBHSON010000010.1"/>
</dbReference>
<organism evidence="2 3">
    <name type="scientific">Actinomadura rugatobispora</name>
    <dbReference type="NCBI Taxonomy" id="1994"/>
    <lineage>
        <taxon>Bacteria</taxon>
        <taxon>Bacillati</taxon>
        <taxon>Actinomycetota</taxon>
        <taxon>Actinomycetes</taxon>
        <taxon>Streptosporangiales</taxon>
        <taxon>Thermomonosporaceae</taxon>
        <taxon>Actinomadura</taxon>
    </lineage>
</organism>
<dbReference type="SUPFAM" id="SSF51206">
    <property type="entry name" value="cAMP-binding domain-like"/>
    <property type="match status" value="1"/>
</dbReference>
<reference evidence="3" key="1">
    <citation type="journal article" date="2019" name="Int. J. Syst. Evol. Microbiol.">
        <title>The Global Catalogue of Microorganisms (GCM) 10K type strain sequencing project: providing services to taxonomists for standard genome sequencing and annotation.</title>
        <authorList>
            <consortium name="The Broad Institute Genomics Platform"/>
            <consortium name="The Broad Institute Genome Sequencing Center for Infectious Disease"/>
            <person name="Wu L."/>
            <person name="Ma J."/>
        </authorList>
    </citation>
    <scope>NUCLEOTIDE SEQUENCE [LARGE SCALE GENOMIC DNA]</scope>
    <source>
        <strain evidence="3">KCTC 42087</strain>
    </source>
</reference>
<sequence length="151" mass="16836">MTLAHEPFFSGTPRRALARIASTARPAAFPDGHRLFDEGGAADRFWILQEGAVVIDLQVPGRGAVVIETLGPGDVLGWSWLHAPYRWRFGACARTPVRAIEFDAPLLRALCAVDPAMAYELSRRFTEIIVDRLQATRMRLPDLYAHPAEQR</sequence>
<accession>A0ABW0ZTZ7</accession>
<dbReference type="Pfam" id="PF00027">
    <property type="entry name" value="cNMP_binding"/>
    <property type="match status" value="1"/>
</dbReference>
<dbReference type="InterPro" id="IPR000595">
    <property type="entry name" value="cNMP-bd_dom"/>
</dbReference>
<dbReference type="Proteomes" id="UP001596074">
    <property type="component" value="Unassembled WGS sequence"/>
</dbReference>
<protein>
    <submittedName>
        <fullName evidence="2">Crp/Fnr family transcriptional regulator</fullName>
    </submittedName>
</protein>
<dbReference type="InterPro" id="IPR018490">
    <property type="entry name" value="cNMP-bd_dom_sf"/>
</dbReference>
<proteinExistence type="predicted"/>
<evidence type="ECO:0000313" key="2">
    <source>
        <dbReference type="EMBL" id="MFC5745857.1"/>
    </source>
</evidence>
<feature type="domain" description="Cyclic nucleotide-binding" evidence="1">
    <location>
        <begin position="8"/>
        <end position="77"/>
    </location>
</feature>
<evidence type="ECO:0000313" key="3">
    <source>
        <dbReference type="Proteomes" id="UP001596074"/>
    </source>
</evidence>
<dbReference type="EMBL" id="JBHSON010000010">
    <property type="protein sequence ID" value="MFC5745857.1"/>
    <property type="molecule type" value="Genomic_DNA"/>
</dbReference>
<dbReference type="CDD" id="cd00038">
    <property type="entry name" value="CAP_ED"/>
    <property type="match status" value="1"/>
</dbReference>
<gene>
    <name evidence="2" type="ORF">ACFPZN_09580</name>
</gene>
<dbReference type="PROSITE" id="PS50042">
    <property type="entry name" value="CNMP_BINDING_3"/>
    <property type="match status" value="1"/>
</dbReference>
<dbReference type="Gene3D" id="2.60.120.10">
    <property type="entry name" value="Jelly Rolls"/>
    <property type="match status" value="1"/>
</dbReference>
<dbReference type="InterPro" id="IPR014710">
    <property type="entry name" value="RmlC-like_jellyroll"/>
</dbReference>
<comment type="caution">
    <text evidence="2">The sequence shown here is derived from an EMBL/GenBank/DDBJ whole genome shotgun (WGS) entry which is preliminary data.</text>
</comment>
<dbReference type="SMART" id="SM00100">
    <property type="entry name" value="cNMP"/>
    <property type="match status" value="1"/>
</dbReference>